<organism evidence="2 3">
    <name type="scientific">Alloacidobacterium dinghuense</name>
    <dbReference type="NCBI Taxonomy" id="2763107"/>
    <lineage>
        <taxon>Bacteria</taxon>
        <taxon>Pseudomonadati</taxon>
        <taxon>Acidobacteriota</taxon>
        <taxon>Terriglobia</taxon>
        <taxon>Terriglobales</taxon>
        <taxon>Acidobacteriaceae</taxon>
        <taxon>Alloacidobacterium</taxon>
    </lineage>
</organism>
<feature type="transmembrane region" description="Helical" evidence="1">
    <location>
        <begin position="15"/>
        <end position="36"/>
    </location>
</feature>
<dbReference type="AlphaFoldDB" id="A0A7G8BD29"/>
<evidence type="ECO:0000313" key="3">
    <source>
        <dbReference type="Proteomes" id="UP000515312"/>
    </source>
</evidence>
<name>A0A7G8BD29_9BACT</name>
<keyword evidence="3" id="KW-1185">Reference proteome</keyword>
<dbReference type="RefSeq" id="WP_186740349.1">
    <property type="nucleotide sequence ID" value="NZ_CP060394.1"/>
</dbReference>
<reference evidence="2 3" key="1">
    <citation type="submission" date="2020-08" db="EMBL/GenBank/DDBJ databases">
        <title>Edaphobacter telluris sp. nov. and Acidobacterium dinghuensis sp. nov., two acidobacteria isolated from forest soil.</title>
        <authorList>
            <person name="Fu J."/>
            <person name="Qiu L."/>
        </authorList>
    </citation>
    <scope>NUCLEOTIDE SEQUENCE [LARGE SCALE GENOMIC DNA]</scope>
    <source>
        <strain evidence="2">4Y35</strain>
    </source>
</reference>
<gene>
    <name evidence="2" type="ORF">H7849_14955</name>
</gene>
<dbReference type="EMBL" id="CP060394">
    <property type="protein sequence ID" value="QNI30449.1"/>
    <property type="molecule type" value="Genomic_DNA"/>
</dbReference>
<sequence>MKALKAIGAGTIQQLAYIGGLTAQFWSGISVLPRILPIFGKRGRWRAALRQMYAIGVEALPMVAIVSACEDSSLRFRAPPS</sequence>
<keyword evidence="1" id="KW-1133">Transmembrane helix</keyword>
<accession>A0A7G8BD29</accession>
<protein>
    <submittedName>
        <fullName evidence="2">Uncharacterized protein</fullName>
    </submittedName>
</protein>
<keyword evidence="1" id="KW-0472">Membrane</keyword>
<dbReference type="Proteomes" id="UP000515312">
    <property type="component" value="Chromosome"/>
</dbReference>
<dbReference type="KEGG" id="adin:H7849_14955"/>
<evidence type="ECO:0000313" key="2">
    <source>
        <dbReference type="EMBL" id="QNI30449.1"/>
    </source>
</evidence>
<proteinExistence type="predicted"/>
<keyword evidence="1" id="KW-0812">Transmembrane</keyword>
<evidence type="ECO:0000256" key="1">
    <source>
        <dbReference type="SAM" id="Phobius"/>
    </source>
</evidence>